<accession>A0AAD9MR78</accession>
<protein>
    <recommendedName>
        <fullName evidence="3">Reverse transcriptase domain-containing protein</fullName>
    </recommendedName>
</protein>
<proteinExistence type="predicted"/>
<reference evidence="1" key="1">
    <citation type="journal article" date="2023" name="Mol. Biol. Evol.">
        <title>Third-Generation Sequencing Reveals the Adaptive Role of the Epigenome in Three Deep-Sea Polychaetes.</title>
        <authorList>
            <person name="Perez M."/>
            <person name="Aroh O."/>
            <person name="Sun Y."/>
            <person name="Lan Y."/>
            <person name="Juniper S.K."/>
            <person name="Young C.R."/>
            <person name="Angers B."/>
            <person name="Qian P.Y."/>
        </authorList>
    </citation>
    <scope>NUCLEOTIDE SEQUENCE</scope>
    <source>
        <strain evidence="1">P08H-3</strain>
    </source>
</reference>
<evidence type="ECO:0000313" key="1">
    <source>
        <dbReference type="EMBL" id="KAK2142792.1"/>
    </source>
</evidence>
<dbReference type="Proteomes" id="UP001208570">
    <property type="component" value="Unassembled WGS sequence"/>
</dbReference>
<dbReference type="EMBL" id="JAODUP010000913">
    <property type="protein sequence ID" value="KAK2142792.1"/>
    <property type="molecule type" value="Genomic_DNA"/>
</dbReference>
<sequence length="126" mass="14077">MEKMIANKVTWLLPTHQSLFGFERGKSTTDAIAQIPGDITNGRKSNCRNKTTAVTFLDLDKTFERAQSQAILDSLITLEFKGVSFSHHKATRDNTKSFPQNLPRPTPIALIYAEADEPHSPYPSSE</sequence>
<gene>
    <name evidence="1" type="ORF">LSH36_913g01055</name>
</gene>
<keyword evidence="2" id="KW-1185">Reference proteome</keyword>
<organism evidence="1 2">
    <name type="scientific">Paralvinella palmiformis</name>
    <dbReference type="NCBI Taxonomy" id="53620"/>
    <lineage>
        <taxon>Eukaryota</taxon>
        <taxon>Metazoa</taxon>
        <taxon>Spiralia</taxon>
        <taxon>Lophotrochozoa</taxon>
        <taxon>Annelida</taxon>
        <taxon>Polychaeta</taxon>
        <taxon>Sedentaria</taxon>
        <taxon>Canalipalpata</taxon>
        <taxon>Terebellida</taxon>
        <taxon>Terebelliformia</taxon>
        <taxon>Alvinellidae</taxon>
        <taxon>Paralvinella</taxon>
    </lineage>
</organism>
<evidence type="ECO:0000313" key="2">
    <source>
        <dbReference type="Proteomes" id="UP001208570"/>
    </source>
</evidence>
<name>A0AAD9MR78_9ANNE</name>
<dbReference type="AlphaFoldDB" id="A0AAD9MR78"/>
<evidence type="ECO:0008006" key="3">
    <source>
        <dbReference type="Google" id="ProtNLM"/>
    </source>
</evidence>
<comment type="caution">
    <text evidence="1">The sequence shown here is derived from an EMBL/GenBank/DDBJ whole genome shotgun (WGS) entry which is preliminary data.</text>
</comment>